<dbReference type="eggNOG" id="KOG2741">
    <property type="taxonomic scope" value="Eukaryota"/>
</dbReference>
<dbReference type="PANTHER" id="PTHR43708:SF1">
    <property type="entry name" value="GALACTOSE_LACTOSE METABOLISM REGULATORY PROTEIN GAL80"/>
    <property type="match status" value="1"/>
</dbReference>
<dbReference type="InterPro" id="IPR036291">
    <property type="entry name" value="NAD(P)-bd_dom_sf"/>
</dbReference>
<dbReference type="SUPFAM" id="SSF51735">
    <property type="entry name" value="NAD(P)-binding Rossmann-fold domains"/>
    <property type="match status" value="1"/>
</dbReference>
<protein>
    <submittedName>
        <fullName evidence="3">Uncharacterized protein</fullName>
    </submittedName>
</protein>
<evidence type="ECO:0000259" key="1">
    <source>
        <dbReference type="Pfam" id="PF01408"/>
    </source>
</evidence>
<dbReference type="FunCoup" id="W3XC44">
    <property type="interactions" value="353"/>
</dbReference>
<dbReference type="OMA" id="HIFDSFQ"/>
<dbReference type="OrthoDB" id="446809at2759"/>
<sequence>MAPIRTAIIGLSASGGWAKNAHLPYLISPAGKSKYNIIALCNSSVKSAKQAIEAYGFPPDTRAYGSPEDVAADPDVELVIVSTRVDKHYETGLPSIKAGKNVYVEWPLAHNVDKARELAELARETGAKTVIGLQGWYSPIVLTLQELLSSGRIGKVLSSQVRGTGGTKDREAMTPAGSYFTDKKIGGNFITIIVGHVTEYIQHVLGDFENVQSRLQIQRPQVKIVDPASGQTTKVVESDVPDLAFIQGTLPASATVVQGASISITIRRGQPFKGEPGLDWIIHGEKGEIRVRTYDGPAFNAGGDGAIIEVYDFASDEVHKVDWAYRDEYAGLPTLAQNIGALYDAFASGDRSKYPDFERAVTRHKQLDGILNDFSQADGSA</sequence>
<dbReference type="InterPro" id="IPR000683">
    <property type="entry name" value="Gfo/Idh/MocA-like_OxRdtase_N"/>
</dbReference>
<accession>W3XC44</accession>
<feature type="domain" description="Gal80p-like C-terminal" evidence="2">
    <location>
        <begin position="139"/>
        <end position="292"/>
    </location>
</feature>
<organism evidence="3 4">
    <name type="scientific">Pestalotiopsis fici (strain W106-1 / CGMCC3.15140)</name>
    <dbReference type="NCBI Taxonomy" id="1229662"/>
    <lineage>
        <taxon>Eukaryota</taxon>
        <taxon>Fungi</taxon>
        <taxon>Dikarya</taxon>
        <taxon>Ascomycota</taxon>
        <taxon>Pezizomycotina</taxon>
        <taxon>Sordariomycetes</taxon>
        <taxon>Xylariomycetidae</taxon>
        <taxon>Amphisphaeriales</taxon>
        <taxon>Sporocadaceae</taxon>
        <taxon>Pestalotiopsis</taxon>
    </lineage>
</organism>
<proteinExistence type="predicted"/>
<dbReference type="Pfam" id="PF01408">
    <property type="entry name" value="GFO_IDH_MocA"/>
    <property type="match status" value="1"/>
</dbReference>
<dbReference type="STRING" id="1229662.W3XC44"/>
<dbReference type="GO" id="GO:0000166">
    <property type="term" value="F:nucleotide binding"/>
    <property type="evidence" value="ECO:0007669"/>
    <property type="project" value="InterPro"/>
</dbReference>
<dbReference type="Proteomes" id="UP000030651">
    <property type="component" value="Unassembled WGS sequence"/>
</dbReference>
<dbReference type="RefSeq" id="XP_007831665.1">
    <property type="nucleotide sequence ID" value="XM_007833474.1"/>
</dbReference>
<dbReference type="InParanoid" id="W3XC44"/>
<evidence type="ECO:0000313" key="3">
    <source>
        <dbReference type="EMBL" id="ETS83017.1"/>
    </source>
</evidence>
<feature type="domain" description="Gfo/Idh/MocA-like oxidoreductase N-terminal" evidence="1">
    <location>
        <begin position="4"/>
        <end position="130"/>
    </location>
</feature>
<reference evidence="4" key="1">
    <citation type="journal article" date="2015" name="BMC Genomics">
        <title>Genomic and transcriptomic analysis of the endophytic fungus Pestalotiopsis fici reveals its lifestyle and high potential for synthesis of natural products.</title>
        <authorList>
            <person name="Wang X."/>
            <person name="Zhang X."/>
            <person name="Liu L."/>
            <person name="Xiang M."/>
            <person name="Wang W."/>
            <person name="Sun X."/>
            <person name="Che Y."/>
            <person name="Guo L."/>
            <person name="Liu G."/>
            <person name="Guo L."/>
            <person name="Wang C."/>
            <person name="Yin W.B."/>
            <person name="Stadler M."/>
            <person name="Zhang X."/>
            <person name="Liu X."/>
        </authorList>
    </citation>
    <scope>NUCLEOTIDE SEQUENCE [LARGE SCALE GENOMIC DNA]</scope>
    <source>
        <strain evidence="4">W106-1 / CGMCC3.15140</strain>
    </source>
</reference>
<dbReference type="PANTHER" id="PTHR43708">
    <property type="entry name" value="CONSERVED EXPRESSED OXIDOREDUCTASE (EUROFUNG)"/>
    <property type="match status" value="1"/>
</dbReference>
<dbReference type="Gene3D" id="3.40.50.720">
    <property type="entry name" value="NAD(P)-binding Rossmann-like Domain"/>
    <property type="match status" value="1"/>
</dbReference>
<dbReference type="InterPro" id="IPR051317">
    <property type="entry name" value="Gfo/Idh/MocA_oxidoreduct"/>
</dbReference>
<dbReference type="InterPro" id="IPR055080">
    <property type="entry name" value="Gal80p-like_C"/>
</dbReference>
<dbReference type="SUPFAM" id="SSF55347">
    <property type="entry name" value="Glyceraldehyde-3-phosphate dehydrogenase-like, C-terminal domain"/>
    <property type="match status" value="1"/>
</dbReference>
<dbReference type="HOGENOM" id="CLU_023194_25_2_1"/>
<dbReference type="EMBL" id="KI912111">
    <property type="protein sequence ID" value="ETS83017.1"/>
    <property type="molecule type" value="Genomic_DNA"/>
</dbReference>
<keyword evidence="4" id="KW-1185">Reference proteome</keyword>
<dbReference type="Gene3D" id="3.30.360.10">
    <property type="entry name" value="Dihydrodipicolinate Reductase, domain 2"/>
    <property type="match status" value="1"/>
</dbReference>
<dbReference type="KEGG" id="pfy:PFICI_04893"/>
<dbReference type="GeneID" id="19269906"/>
<evidence type="ECO:0000259" key="2">
    <source>
        <dbReference type="Pfam" id="PF22685"/>
    </source>
</evidence>
<name>W3XC44_PESFW</name>
<dbReference type="Pfam" id="PF22685">
    <property type="entry name" value="Gal80p_C-like"/>
    <property type="match status" value="1"/>
</dbReference>
<evidence type="ECO:0000313" key="4">
    <source>
        <dbReference type="Proteomes" id="UP000030651"/>
    </source>
</evidence>
<dbReference type="AlphaFoldDB" id="W3XC44"/>
<gene>
    <name evidence="3" type="ORF">PFICI_04893</name>
</gene>